<gene>
    <name evidence="2" type="ORF">CCACVL1_25192</name>
</gene>
<keyword evidence="1" id="KW-0472">Membrane</keyword>
<evidence type="ECO:0000313" key="2">
    <source>
        <dbReference type="EMBL" id="OMO58995.1"/>
    </source>
</evidence>
<dbReference type="AlphaFoldDB" id="A0A1R3GLL4"/>
<dbReference type="Proteomes" id="UP000188268">
    <property type="component" value="Unassembled WGS sequence"/>
</dbReference>
<accession>A0A1R3GLL4</accession>
<evidence type="ECO:0000313" key="3">
    <source>
        <dbReference type="Proteomes" id="UP000188268"/>
    </source>
</evidence>
<dbReference type="Gramene" id="OMO58995">
    <property type="protein sequence ID" value="OMO58995"/>
    <property type="gene ID" value="CCACVL1_25192"/>
</dbReference>
<sequence length="49" mass="5155">MEAPARSEAMTTTHDQARDGVPVGCFAAAPNFLFIALLVFFPCGCPALV</sequence>
<proteinExistence type="predicted"/>
<evidence type="ECO:0000256" key="1">
    <source>
        <dbReference type="SAM" id="Phobius"/>
    </source>
</evidence>
<keyword evidence="3" id="KW-1185">Reference proteome</keyword>
<protein>
    <submittedName>
        <fullName evidence="2">Uncharacterized protein</fullName>
    </submittedName>
</protein>
<reference evidence="2 3" key="1">
    <citation type="submission" date="2013-09" db="EMBL/GenBank/DDBJ databases">
        <title>Corchorus capsularis genome sequencing.</title>
        <authorList>
            <person name="Alam M."/>
            <person name="Haque M.S."/>
            <person name="Islam M.S."/>
            <person name="Emdad E.M."/>
            <person name="Islam M.M."/>
            <person name="Ahmed B."/>
            <person name="Halim A."/>
            <person name="Hossen Q.M.M."/>
            <person name="Hossain M.Z."/>
            <person name="Ahmed R."/>
            <person name="Khan M.M."/>
            <person name="Islam R."/>
            <person name="Rashid M.M."/>
            <person name="Khan S.A."/>
            <person name="Rahman M.S."/>
            <person name="Alam M."/>
        </authorList>
    </citation>
    <scope>NUCLEOTIDE SEQUENCE [LARGE SCALE GENOMIC DNA]</scope>
    <source>
        <strain evidence="3">cv. CVL-1</strain>
        <tissue evidence="2">Whole seedling</tissue>
    </source>
</reference>
<name>A0A1R3GLL4_COCAP</name>
<comment type="caution">
    <text evidence="2">The sequence shown here is derived from an EMBL/GenBank/DDBJ whole genome shotgun (WGS) entry which is preliminary data.</text>
</comment>
<feature type="transmembrane region" description="Helical" evidence="1">
    <location>
        <begin position="21"/>
        <end position="41"/>
    </location>
</feature>
<keyword evidence="1" id="KW-1133">Transmembrane helix</keyword>
<dbReference type="EMBL" id="AWWV01014051">
    <property type="protein sequence ID" value="OMO58995.1"/>
    <property type="molecule type" value="Genomic_DNA"/>
</dbReference>
<keyword evidence="1" id="KW-0812">Transmembrane</keyword>
<organism evidence="2 3">
    <name type="scientific">Corchorus capsularis</name>
    <name type="common">Jute</name>
    <dbReference type="NCBI Taxonomy" id="210143"/>
    <lineage>
        <taxon>Eukaryota</taxon>
        <taxon>Viridiplantae</taxon>
        <taxon>Streptophyta</taxon>
        <taxon>Embryophyta</taxon>
        <taxon>Tracheophyta</taxon>
        <taxon>Spermatophyta</taxon>
        <taxon>Magnoliopsida</taxon>
        <taxon>eudicotyledons</taxon>
        <taxon>Gunneridae</taxon>
        <taxon>Pentapetalae</taxon>
        <taxon>rosids</taxon>
        <taxon>malvids</taxon>
        <taxon>Malvales</taxon>
        <taxon>Malvaceae</taxon>
        <taxon>Grewioideae</taxon>
        <taxon>Apeibeae</taxon>
        <taxon>Corchorus</taxon>
    </lineage>
</organism>